<dbReference type="AlphaFoldDB" id="A0A150WM11"/>
<evidence type="ECO:0008006" key="3">
    <source>
        <dbReference type="Google" id="ProtNLM"/>
    </source>
</evidence>
<name>A0A150WM11_BDEBC</name>
<dbReference type="Proteomes" id="UP000075320">
    <property type="component" value="Unassembled WGS sequence"/>
</dbReference>
<comment type="caution">
    <text evidence="1">The sequence shown here is derived from an EMBL/GenBank/DDBJ whole genome shotgun (WGS) entry which is preliminary data.</text>
</comment>
<dbReference type="InterPro" id="IPR016024">
    <property type="entry name" value="ARM-type_fold"/>
</dbReference>
<organism evidence="1 2">
    <name type="scientific">Bdellovibrio bacteriovorus</name>
    <dbReference type="NCBI Taxonomy" id="959"/>
    <lineage>
        <taxon>Bacteria</taxon>
        <taxon>Pseudomonadati</taxon>
        <taxon>Bdellovibrionota</taxon>
        <taxon>Bdellovibrionia</taxon>
        <taxon>Bdellovibrionales</taxon>
        <taxon>Pseudobdellovibrionaceae</taxon>
        <taxon>Bdellovibrio</taxon>
    </lineage>
</organism>
<proteinExistence type="predicted"/>
<gene>
    <name evidence="1" type="ORF">AZI86_12295</name>
</gene>
<sequence>MKKILLSMSFILTASLGARGTTLGNGDVGSAEFQKIKKELREKIANYQREDSNFLIDLGKLFQYPTDEADRQLLIGLMSAEDGFVSVTSLINLIKKFQNDAGTFAQVCKVTNKMSTDLRQEVWASLYYYSSQSDGVDLKNKLTHLKGCALNAAMNDSSVSVRTEAVNVAVSLEPHTAGEMSQYMKLMKSTDTAIRLSAARALLSEKKNVQYQKIALNMYKAEKTDQAKFDMLDTLTVMSYDGEDKDGNVKRSLDASVLKEIKKLANSTRDELLKLHYDELLTAKAQK</sequence>
<keyword evidence="2" id="KW-1185">Reference proteome</keyword>
<reference evidence="1 2" key="1">
    <citation type="submission" date="2016-03" db="EMBL/GenBank/DDBJ databases">
        <authorList>
            <person name="Ploux O."/>
        </authorList>
    </citation>
    <scope>NUCLEOTIDE SEQUENCE [LARGE SCALE GENOMIC DNA]</scope>
    <source>
        <strain evidence="1 2">R0</strain>
    </source>
</reference>
<evidence type="ECO:0000313" key="2">
    <source>
        <dbReference type="Proteomes" id="UP000075320"/>
    </source>
</evidence>
<protein>
    <recommendedName>
        <fullName evidence="3">HEAT repeat domain-containing protein</fullName>
    </recommendedName>
</protein>
<dbReference type="EMBL" id="LUKE01000002">
    <property type="protein sequence ID" value="KYG64968.1"/>
    <property type="molecule type" value="Genomic_DNA"/>
</dbReference>
<dbReference type="SUPFAM" id="SSF48371">
    <property type="entry name" value="ARM repeat"/>
    <property type="match status" value="1"/>
</dbReference>
<dbReference type="RefSeq" id="WP_061835480.1">
    <property type="nucleotide sequence ID" value="NZ_LUKE01000002.1"/>
</dbReference>
<accession>A0A150WM11</accession>
<evidence type="ECO:0000313" key="1">
    <source>
        <dbReference type="EMBL" id="KYG64968.1"/>
    </source>
</evidence>